<keyword evidence="8" id="KW-0805">Transcription regulation</keyword>
<feature type="region of interest" description="Disordered" evidence="14">
    <location>
        <begin position="331"/>
        <end position="394"/>
    </location>
</feature>
<dbReference type="GO" id="GO:0030154">
    <property type="term" value="P:cell differentiation"/>
    <property type="evidence" value="ECO:0007669"/>
    <property type="project" value="UniProtKB-KW"/>
</dbReference>
<evidence type="ECO:0000256" key="3">
    <source>
        <dbReference type="ARBA" id="ARBA00008836"/>
    </source>
</evidence>
<evidence type="ECO:0000256" key="14">
    <source>
        <dbReference type="SAM" id="MobiDB-lite"/>
    </source>
</evidence>
<evidence type="ECO:0000256" key="11">
    <source>
        <dbReference type="ARBA" id="ARBA00023159"/>
    </source>
</evidence>
<keyword evidence="6" id="KW-0517">Myogenesis</keyword>
<name>A0A7J8IFR9_ROUAE</name>
<evidence type="ECO:0000313" key="15">
    <source>
        <dbReference type="EMBL" id="KAF6483457.1"/>
    </source>
</evidence>
<organism evidence="15 16">
    <name type="scientific">Rousettus aegyptiacus</name>
    <name type="common">Egyptian fruit bat</name>
    <name type="synonym">Pteropus aegyptiacus</name>
    <dbReference type="NCBI Taxonomy" id="9407"/>
    <lineage>
        <taxon>Eukaryota</taxon>
        <taxon>Metazoa</taxon>
        <taxon>Chordata</taxon>
        <taxon>Craniata</taxon>
        <taxon>Vertebrata</taxon>
        <taxon>Euteleostomi</taxon>
        <taxon>Mammalia</taxon>
        <taxon>Eutheria</taxon>
        <taxon>Laurasiatheria</taxon>
        <taxon>Chiroptera</taxon>
        <taxon>Yinpterochiroptera</taxon>
        <taxon>Pteropodoidea</taxon>
        <taxon>Pteropodidae</taxon>
        <taxon>Rousettinae</taxon>
        <taxon>Rousettus</taxon>
    </lineage>
</organism>
<evidence type="ECO:0000256" key="12">
    <source>
        <dbReference type="ARBA" id="ARBA00023163"/>
    </source>
</evidence>
<dbReference type="PANTHER" id="PTHR15240:SF4">
    <property type="entry name" value="CAVEOLAE-ASSOCIATED PROTEIN 4"/>
    <property type="match status" value="1"/>
</dbReference>
<keyword evidence="5" id="KW-0963">Cytoplasm</keyword>
<dbReference type="GO" id="GO:0007517">
    <property type="term" value="P:muscle organ development"/>
    <property type="evidence" value="ECO:0007669"/>
    <property type="project" value="UniProtKB-KW"/>
</dbReference>
<evidence type="ECO:0000313" key="16">
    <source>
        <dbReference type="Proteomes" id="UP000593571"/>
    </source>
</evidence>
<proteinExistence type="inferred from homology"/>
<dbReference type="AlphaFoldDB" id="A0A7J8IFR9"/>
<evidence type="ECO:0000256" key="4">
    <source>
        <dbReference type="ARBA" id="ARBA00022473"/>
    </source>
</evidence>
<evidence type="ECO:0000256" key="2">
    <source>
        <dbReference type="ARBA" id="ARBA00004345"/>
    </source>
</evidence>
<comment type="caution">
    <text evidence="15">The sequence shown here is derived from an EMBL/GenBank/DDBJ whole genome shotgun (WGS) entry which is preliminary data.</text>
</comment>
<gene>
    <name evidence="15" type="ORF">HJG63_002152</name>
</gene>
<feature type="region of interest" description="Disordered" evidence="14">
    <location>
        <begin position="225"/>
        <end position="319"/>
    </location>
</feature>
<feature type="compositionally biased region" description="Basic and acidic residues" evidence="14">
    <location>
        <begin position="306"/>
        <end position="319"/>
    </location>
</feature>
<keyword evidence="4" id="KW-0217">Developmental protein</keyword>
<reference evidence="15 16" key="1">
    <citation type="journal article" date="2020" name="Nature">
        <title>Six reference-quality genomes reveal evolution of bat adaptations.</title>
        <authorList>
            <person name="Jebb D."/>
            <person name="Huang Z."/>
            <person name="Pippel M."/>
            <person name="Hughes G.M."/>
            <person name="Lavrichenko K."/>
            <person name="Devanna P."/>
            <person name="Winkler S."/>
            <person name="Jermiin L.S."/>
            <person name="Skirmuntt E.C."/>
            <person name="Katzourakis A."/>
            <person name="Burkitt-Gray L."/>
            <person name="Ray D.A."/>
            <person name="Sullivan K.A.M."/>
            <person name="Roscito J.G."/>
            <person name="Kirilenko B.M."/>
            <person name="Davalos L.M."/>
            <person name="Corthals A.P."/>
            <person name="Power M.L."/>
            <person name="Jones G."/>
            <person name="Ransome R.D."/>
            <person name="Dechmann D.K.N."/>
            <person name="Locatelli A.G."/>
            <person name="Puechmaille S.J."/>
            <person name="Fedrigo O."/>
            <person name="Jarvis E.D."/>
            <person name="Hiller M."/>
            <person name="Vernes S.C."/>
            <person name="Myers E.W."/>
            <person name="Teeling E.C."/>
        </authorList>
    </citation>
    <scope>NUCLEOTIDE SEQUENCE [LARGE SCALE GENOMIC DNA]</scope>
    <source>
        <strain evidence="15">MRouAeg1</strain>
        <tissue evidence="15">Muscle</tissue>
    </source>
</reference>
<accession>A0A7J8IFR9</accession>
<dbReference type="EMBL" id="JACASE010000003">
    <property type="protein sequence ID" value="KAF6483457.1"/>
    <property type="molecule type" value="Genomic_DNA"/>
</dbReference>
<dbReference type="PANTHER" id="PTHR15240">
    <property type="entry name" value="CAVIN"/>
    <property type="match status" value="1"/>
</dbReference>
<keyword evidence="7" id="KW-0221">Differentiation</keyword>
<comment type="similarity">
    <text evidence="3">Belongs to the CAVIN family.</text>
</comment>
<evidence type="ECO:0000256" key="6">
    <source>
        <dbReference type="ARBA" id="ARBA00022541"/>
    </source>
</evidence>
<sequence>MEHNGSASSADKIHQNRLSSVTDDEDQDAALTIVTVLDKVAAIVDSVQASQKRIEERHRGMENAIKSVQIDLLKFSQSHSNTGYVINKLFEKTRKVSAHIKDVKARVEKQQVHVQKVETKQEEIMKKNKFRVVIFQEEIRCPTSLSVVKDKNLTENQEEEEEEEIFDPPIELSSDEEYYVEESRSSRLRKSGKERIDNIKKAFSKENMQKTRQNFDKKVNRIRTRIVTPERRERLRQSGERLKQSGERLRQSGERLRQSGGERLKQSGERLKQSGERLKQSGERFKKSISNAAPSRETFKMPGLRKAKDGTVTEGPEEVREMGVDVIARSQSLGPVSELYTEELSETDPKEARAAYPPQEGGESSTPEPLKVTFKPHVKVDDDESLLLDLKQSS</sequence>
<evidence type="ECO:0000256" key="8">
    <source>
        <dbReference type="ARBA" id="ARBA00023015"/>
    </source>
</evidence>
<evidence type="ECO:0000256" key="9">
    <source>
        <dbReference type="ARBA" id="ARBA00023054"/>
    </source>
</evidence>
<dbReference type="GO" id="GO:0030017">
    <property type="term" value="C:sarcomere"/>
    <property type="evidence" value="ECO:0007669"/>
    <property type="project" value="UniProtKB-SubCell"/>
</dbReference>
<keyword evidence="11" id="KW-0010">Activator</keyword>
<keyword evidence="10" id="KW-0472">Membrane</keyword>
<dbReference type="GO" id="GO:0005901">
    <property type="term" value="C:caveola"/>
    <property type="evidence" value="ECO:0007669"/>
    <property type="project" value="UniProtKB-SubCell"/>
</dbReference>
<dbReference type="InterPro" id="IPR026752">
    <property type="entry name" value="Cavin_fam"/>
</dbReference>
<dbReference type="Pfam" id="PF15237">
    <property type="entry name" value="PTRF_SDPR"/>
    <property type="match status" value="1"/>
</dbReference>
<protein>
    <recommendedName>
        <fullName evidence="13">Muscle-restricted coiled-coil protein</fullName>
    </recommendedName>
</protein>
<keyword evidence="9" id="KW-0175">Coiled coil</keyword>
<keyword evidence="16" id="KW-1185">Reference proteome</keyword>
<comment type="subcellular location">
    <subcellularLocation>
        <location evidence="1">Cytoplasm</location>
        <location evidence="1">Myofibril</location>
        <location evidence="1">Sarcomere</location>
    </subcellularLocation>
    <subcellularLocation>
        <location evidence="2">Membrane</location>
        <location evidence="2">Caveola</location>
    </subcellularLocation>
</comment>
<evidence type="ECO:0000256" key="1">
    <source>
        <dbReference type="ARBA" id="ARBA00004204"/>
    </source>
</evidence>
<feature type="region of interest" description="Disordered" evidence="14">
    <location>
        <begin position="1"/>
        <end position="21"/>
    </location>
</feature>
<evidence type="ECO:0000256" key="10">
    <source>
        <dbReference type="ARBA" id="ARBA00023136"/>
    </source>
</evidence>
<dbReference type="Proteomes" id="UP000593571">
    <property type="component" value="Unassembled WGS sequence"/>
</dbReference>
<evidence type="ECO:0000256" key="13">
    <source>
        <dbReference type="ARBA" id="ARBA00030534"/>
    </source>
</evidence>
<evidence type="ECO:0000256" key="7">
    <source>
        <dbReference type="ARBA" id="ARBA00022782"/>
    </source>
</evidence>
<feature type="compositionally biased region" description="Basic and acidic residues" evidence="14">
    <location>
        <begin position="228"/>
        <end position="286"/>
    </location>
</feature>
<evidence type="ECO:0000256" key="5">
    <source>
        <dbReference type="ARBA" id="ARBA00022490"/>
    </source>
</evidence>
<keyword evidence="12" id="KW-0804">Transcription</keyword>
<dbReference type="GO" id="GO:0010468">
    <property type="term" value="P:regulation of gene expression"/>
    <property type="evidence" value="ECO:0007669"/>
    <property type="project" value="TreeGrafter"/>
</dbReference>
<dbReference type="OrthoDB" id="8924144at2759"/>